<dbReference type="AlphaFoldDB" id="A0A9X5R0R7"/>
<feature type="region of interest" description="Disordered" evidence="1">
    <location>
        <begin position="1"/>
        <end position="20"/>
    </location>
</feature>
<protein>
    <submittedName>
        <fullName evidence="2">Uncharacterized protein</fullName>
    </submittedName>
</protein>
<comment type="caution">
    <text evidence="2">The sequence shown here is derived from an EMBL/GenBank/DDBJ whole genome shotgun (WGS) entry which is preliminary data.</text>
</comment>
<sequence>MKIFSGESSEASLTMGRQSSSLDSAMHTRWLLAGPPVAPVLDHRPQGLLRIIPRHDATFMTCP</sequence>
<proteinExistence type="predicted"/>
<organism evidence="2">
    <name type="scientific">Cutibacterium granulosum DSM 20700</name>
    <dbReference type="NCBI Taxonomy" id="1160719"/>
    <lineage>
        <taxon>Bacteria</taxon>
        <taxon>Bacillati</taxon>
        <taxon>Actinomycetota</taxon>
        <taxon>Actinomycetes</taxon>
        <taxon>Propionibacteriales</taxon>
        <taxon>Propionibacteriaceae</taxon>
        <taxon>Cutibacterium</taxon>
    </lineage>
</organism>
<evidence type="ECO:0000256" key="1">
    <source>
        <dbReference type="SAM" id="MobiDB-lite"/>
    </source>
</evidence>
<gene>
    <name evidence="2" type="ORF">L860_06260</name>
</gene>
<evidence type="ECO:0000313" key="2">
    <source>
        <dbReference type="EMBL" id="OCT42947.1"/>
    </source>
</evidence>
<name>A0A9X5R0R7_9ACTN</name>
<dbReference type="EMBL" id="JNBU01000005">
    <property type="protein sequence ID" value="OCT42947.1"/>
    <property type="molecule type" value="Genomic_DNA"/>
</dbReference>
<reference evidence="2" key="1">
    <citation type="submission" date="2014-05" db="EMBL/GenBank/DDBJ databases">
        <authorList>
            <person name="Jahns A.C."/>
            <person name="Eilers H."/>
            <person name="Alexeyev O.A."/>
        </authorList>
    </citation>
    <scope>NUCLEOTIDE SEQUENCE [LARGE SCALE GENOMIC DNA]</scope>
    <source>
        <strain evidence="2">DSM 20700</strain>
    </source>
</reference>
<accession>A0A9X5R0R7</accession>